<keyword evidence="1" id="KW-0472">Membrane</keyword>
<protein>
    <submittedName>
        <fullName evidence="2">Uncharacterized protein</fullName>
    </submittedName>
</protein>
<proteinExistence type="predicted"/>
<dbReference type="AlphaFoldDB" id="C6LFD2"/>
<accession>C6LFD2</accession>
<dbReference type="Proteomes" id="UP000005561">
    <property type="component" value="Unassembled WGS sequence"/>
</dbReference>
<comment type="caution">
    <text evidence="2">The sequence shown here is derived from an EMBL/GenBank/DDBJ whole genome shotgun (WGS) entry which is preliminary data.</text>
</comment>
<evidence type="ECO:0000313" key="2">
    <source>
        <dbReference type="EMBL" id="EET60518.1"/>
    </source>
</evidence>
<evidence type="ECO:0000313" key="3">
    <source>
        <dbReference type="Proteomes" id="UP000005561"/>
    </source>
</evidence>
<feature type="transmembrane region" description="Helical" evidence="1">
    <location>
        <begin position="12"/>
        <end position="32"/>
    </location>
</feature>
<keyword evidence="3" id="KW-1185">Reference proteome</keyword>
<name>C6LFD2_9FIRM</name>
<evidence type="ECO:0000256" key="1">
    <source>
        <dbReference type="SAM" id="Phobius"/>
    </source>
</evidence>
<dbReference type="EMBL" id="ACCL02000010">
    <property type="protein sequence ID" value="EET60518.1"/>
    <property type="molecule type" value="Genomic_DNA"/>
</dbReference>
<keyword evidence="1" id="KW-0812">Transmembrane</keyword>
<sequence>MRCWTAKTRHSGVNYIGIVLLLLILELAAVSGKIRMADYLPRELFVTTRIFSTRFRFYPETRRDIYGNAHSSRTDVCHSDCCCGMDLVV</sequence>
<reference evidence="2" key="1">
    <citation type="submission" date="2009-07" db="EMBL/GenBank/DDBJ databases">
        <authorList>
            <person name="Weinstock G."/>
            <person name="Sodergren E."/>
            <person name="Clifton S."/>
            <person name="Fulton L."/>
            <person name="Fulton B."/>
            <person name="Courtney L."/>
            <person name="Fronick C."/>
            <person name="Harrison M."/>
            <person name="Strong C."/>
            <person name="Farmer C."/>
            <person name="Delahaunty K."/>
            <person name="Markovic C."/>
            <person name="Hall O."/>
            <person name="Minx P."/>
            <person name="Tomlinson C."/>
            <person name="Mitreva M."/>
            <person name="Nelson J."/>
            <person name="Hou S."/>
            <person name="Wollam A."/>
            <person name="Pepin K.H."/>
            <person name="Johnson M."/>
            <person name="Bhonagiri V."/>
            <person name="Nash W.E."/>
            <person name="Warren W."/>
            <person name="Chinwalla A."/>
            <person name="Mardis E.R."/>
            <person name="Wilson R.K."/>
        </authorList>
    </citation>
    <scope>NUCLEOTIDE SEQUENCE [LARGE SCALE GENOMIC DNA]</scope>
    <source>
        <strain evidence="2">DSM 14469</strain>
    </source>
</reference>
<keyword evidence="1" id="KW-1133">Transmembrane helix</keyword>
<organism evidence="2 3">
    <name type="scientific">Marvinbryantia formatexigens DSM 14469</name>
    <dbReference type="NCBI Taxonomy" id="478749"/>
    <lineage>
        <taxon>Bacteria</taxon>
        <taxon>Bacillati</taxon>
        <taxon>Bacillota</taxon>
        <taxon>Clostridia</taxon>
        <taxon>Lachnospirales</taxon>
        <taxon>Lachnospiraceae</taxon>
        <taxon>Marvinbryantia</taxon>
    </lineage>
</organism>
<gene>
    <name evidence="2" type="ORF">BRYFOR_07335</name>
</gene>